<evidence type="ECO:0000313" key="2">
    <source>
        <dbReference type="EMBL" id="MBO8443039.1"/>
    </source>
</evidence>
<dbReference type="Proteomes" id="UP000823633">
    <property type="component" value="Unassembled WGS sequence"/>
</dbReference>
<feature type="signal peptide" evidence="1">
    <location>
        <begin position="1"/>
        <end position="21"/>
    </location>
</feature>
<dbReference type="PROSITE" id="PS51257">
    <property type="entry name" value="PROKAR_LIPOPROTEIN"/>
    <property type="match status" value="1"/>
</dbReference>
<evidence type="ECO:0000313" key="3">
    <source>
        <dbReference type="Proteomes" id="UP000823633"/>
    </source>
</evidence>
<feature type="chain" id="PRO_5039196136" description="Lipoprotein" evidence="1">
    <location>
        <begin position="22"/>
        <end position="128"/>
    </location>
</feature>
<accession>A0A9D9H9M5</accession>
<comment type="caution">
    <text evidence="2">The sequence shown here is derived from an EMBL/GenBank/DDBJ whole genome shotgun (WGS) entry which is preliminary data.</text>
</comment>
<evidence type="ECO:0008006" key="4">
    <source>
        <dbReference type="Google" id="ProtNLM"/>
    </source>
</evidence>
<reference evidence="2" key="2">
    <citation type="journal article" date="2021" name="PeerJ">
        <title>Extensive microbial diversity within the chicken gut microbiome revealed by metagenomics and culture.</title>
        <authorList>
            <person name="Gilroy R."/>
            <person name="Ravi A."/>
            <person name="Getino M."/>
            <person name="Pursley I."/>
            <person name="Horton D.L."/>
            <person name="Alikhan N.F."/>
            <person name="Baker D."/>
            <person name="Gharbi K."/>
            <person name="Hall N."/>
            <person name="Watson M."/>
            <person name="Adriaenssens E.M."/>
            <person name="Foster-Nyarko E."/>
            <person name="Jarju S."/>
            <person name="Secka A."/>
            <person name="Antonio M."/>
            <person name="Oren A."/>
            <person name="Chaudhuri R.R."/>
            <person name="La Ragione R."/>
            <person name="Hildebrand F."/>
            <person name="Pallen M.J."/>
        </authorList>
    </citation>
    <scope>NUCLEOTIDE SEQUENCE</scope>
    <source>
        <strain evidence="2">11167</strain>
    </source>
</reference>
<name>A0A9D9H9M5_9SPIR</name>
<organism evidence="2 3">
    <name type="scientific">Candidatus Aphodenecus pullistercoris</name>
    <dbReference type="NCBI Taxonomy" id="2840669"/>
    <lineage>
        <taxon>Bacteria</taxon>
        <taxon>Pseudomonadati</taxon>
        <taxon>Spirochaetota</taxon>
        <taxon>Spirochaetia</taxon>
        <taxon>Spirochaetales</taxon>
        <taxon>Candidatus Aphodenecus</taxon>
    </lineage>
</organism>
<keyword evidence="1" id="KW-0732">Signal</keyword>
<reference evidence="2" key="1">
    <citation type="submission" date="2020-10" db="EMBL/GenBank/DDBJ databases">
        <authorList>
            <person name="Gilroy R."/>
        </authorList>
    </citation>
    <scope>NUCLEOTIDE SEQUENCE</scope>
    <source>
        <strain evidence="2">11167</strain>
    </source>
</reference>
<dbReference type="EMBL" id="JADIMU010000029">
    <property type="protein sequence ID" value="MBO8443039.1"/>
    <property type="molecule type" value="Genomic_DNA"/>
</dbReference>
<dbReference type="AlphaFoldDB" id="A0A9D9H9M5"/>
<gene>
    <name evidence="2" type="ORF">IAC42_04695</name>
</gene>
<sequence length="128" mass="14168">MLKRFALVFLALLLVACQSDGARQLEESRDLLCDVLEAVDELMFARFGADSSYLRPELDELEKEISSSDDQAALDAIAEDGFASTVGYCLFLSQTPPPRWAEVLAPLAEDHPQAWERYSTLLDGLVAD</sequence>
<evidence type="ECO:0000256" key="1">
    <source>
        <dbReference type="SAM" id="SignalP"/>
    </source>
</evidence>
<protein>
    <recommendedName>
        <fullName evidence="4">Lipoprotein</fullName>
    </recommendedName>
</protein>
<proteinExistence type="predicted"/>